<proteinExistence type="predicted"/>
<sequence length="127" mass="14115">MGFGLLASKALRATSSLLLSSQNPTIFLRTIVSNPQFCNPEASAAQPERPPRTPGGYGFMAKPDYGMNRLYTDYMHSVIKFNVYELTFQNIAPVGALTSKLFAFKARNMEFKDTETIDFTDFVGSNI</sequence>
<dbReference type="EMBL" id="JAYMYR010000002">
    <property type="protein sequence ID" value="KAK7379226.1"/>
    <property type="molecule type" value="Genomic_DNA"/>
</dbReference>
<keyword evidence="2" id="KW-1185">Reference proteome</keyword>
<evidence type="ECO:0000313" key="2">
    <source>
        <dbReference type="Proteomes" id="UP001374584"/>
    </source>
</evidence>
<reference evidence="1 2" key="1">
    <citation type="submission" date="2024-01" db="EMBL/GenBank/DDBJ databases">
        <title>The genomes of 5 underutilized Papilionoideae crops provide insights into root nodulation and disease resistanc.</title>
        <authorList>
            <person name="Jiang F."/>
        </authorList>
    </citation>
    <scope>NUCLEOTIDE SEQUENCE [LARGE SCALE GENOMIC DNA]</scope>
    <source>
        <strain evidence="1">JINMINGXINNONG_FW02</strain>
        <tissue evidence="1">Leaves</tissue>
    </source>
</reference>
<gene>
    <name evidence="1" type="ORF">VNO80_04681</name>
</gene>
<name>A0AAN9NU70_PHACN</name>
<accession>A0AAN9NU70</accession>
<dbReference type="AlphaFoldDB" id="A0AAN9NU70"/>
<comment type="caution">
    <text evidence="1">The sequence shown here is derived from an EMBL/GenBank/DDBJ whole genome shotgun (WGS) entry which is preliminary data.</text>
</comment>
<protein>
    <submittedName>
        <fullName evidence="1">Uncharacterized protein</fullName>
    </submittedName>
</protein>
<evidence type="ECO:0000313" key="1">
    <source>
        <dbReference type="EMBL" id="KAK7379226.1"/>
    </source>
</evidence>
<dbReference type="Proteomes" id="UP001374584">
    <property type="component" value="Unassembled WGS sequence"/>
</dbReference>
<organism evidence="1 2">
    <name type="scientific">Phaseolus coccineus</name>
    <name type="common">Scarlet runner bean</name>
    <name type="synonym">Phaseolus multiflorus</name>
    <dbReference type="NCBI Taxonomy" id="3886"/>
    <lineage>
        <taxon>Eukaryota</taxon>
        <taxon>Viridiplantae</taxon>
        <taxon>Streptophyta</taxon>
        <taxon>Embryophyta</taxon>
        <taxon>Tracheophyta</taxon>
        <taxon>Spermatophyta</taxon>
        <taxon>Magnoliopsida</taxon>
        <taxon>eudicotyledons</taxon>
        <taxon>Gunneridae</taxon>
        <taxon>Pentapetalae</taxon>
        <taxon>rosids</taxon>
        <taxon>fabids</taxon>
        <taxon>Fabales</taxon>
        <taxon>Fabaceae</taxon>
        <taxon>Papilionoideae</taxon>
        <taxon>50 kb inversion clade</taxon>
        <taxon>NPAAA clade</taxon>
        <taxon>indigoferoid/millettioid clade</taxon>
        <taxon>Phaseoleae</taxon>
        <taxon>Phaseolus</taxon>
    </lineage>
</organism>